<evidence type="ECO:0000313" key="2">
    <source>
        <dbReference type="Proteomes" id="UP000037600"/>
    </source>
</evidence>
<reference evidence="1 2" key="1">
    <citation type="submission" date="2015-04" db="EMBL/GenBank/DDBJ databases">
        <title>Draft Genome Sequence of the Novel Agar-Digesting Marine Bacterium Q1.</title>
        <authorList>
            <person name="Li Y."/>
            <person name="Li D."/>
            <person name="Chen G."/>
            <person name="Du Z."/>
        </authorList>
    </citation>
    <scope>NUCLEOTIDE SEQUENCE [LARGE SCALE GENOMIC DNA]</scope>
    <source>
        <strain evidence="1 2">Q1</strain>
    </source>
</reference>
<dbReference type="AlphaFoldDB" id="A0A0J8JJL6"/>
<dbReference type="Proteomes" id="UP000037600">
    <property type="component" value="Unassembled WGS sequence"/>
</dbReference>
<evidence type="ECO:0008006" key="3">
    <source>
        <dbReference type="Google" id="ProtNLM"/>
    </source>
</evidence>
<gene>
    <name evidence="1" type="ORF">XM47_13420</name>
</gene>
<dbReference type="Gene3D" id="3.20.20.370">
    <property type="entry name" value="Glycoside hydrolase/deacetylase"/>
    <property type="match status" value="1"/>
</dbReference>
<dbReference type="STRING" id="1513271.XM47_13420"/>
<comment type="caution">
    <text evidence="1">The sequence shown here is derived from an EMBL/GenBank/DDBJ whole genome shotgun (WGS) entry which is preliminary data.</text>
</comment>
<evidence type="ECO:0000313" key="1">
    <source>
        <dbReference type="EMBL" id="KMT64636.1"/>
    </source>
</evidence>
<keyword evidence="2" id="KW-1185">Reference proteome</keyword>
<dbReference type="EMBL" id="LAZL01000022">
    <property type="protein sequence ID" value="KMT64636.1"/>
    <property type="molecule type" value="Genomic_DNA"/>
</dbReference>
<proteinExistence type="predicted"/>
<protein>
    <recommendedName>
        <fullName evidence="3">NodB homology domain-containing protein</fullName>
    </recommendedName>
</protein>
<name>A0A0J8JJL6_9ALTE</name>
<accession>A0A0J8JJL6</accession>
<sequence length="344" mass="38799">MKKEGLKTSVSNLLPKRQVISAGTLLDAVEIKPLKSTSMLLTIDMEESFDWDEPESSEHSSGEISGLKVFHSKCINRKITPLYLATYQILKNPVAVAFLRDAHKKNECEIGIHLHSWNTPPKLDVEESFQCNLSLENEKLKLDSLVNQYIEVFGCKPLVHRAGRYGVDYSSFENLAALGIKIDLSPSAGFDFSCKGGPSFKTIDNKAKWGDETQNLLCVPVPYSMFSRGPDLITKHFQFISKHIFSCEAVRLSPEGNTASRMKILTKNLIKEQLDSLIVTVHSTSFEDGENPYSTGDGKVEKLMDTLFEYLDWCLVDMKIAPIKTEQLWQAYSDKKFNCEEKII</sequence>
<organism evidence="1 2">
    <name type="scientific">Catenovulum maritimum</name>
    <dbReference type="NCBI Taxonomy" id="1513271"/>
    <lineage>
        <taxon>Bacteria</taxon>
        <taxon>Pseudomonadati</taxon>
        <taxon>Pseudomonadota</taxon>
        <taxon>Gammaproteobacteria</taxon>
        <taxon>Alteromonadales</taxon>
        <taxon>Alteromonadaceae</taxon>
        <taxon>Catenovulum</taxon>
    </lineage>
</organism>